<evidence type="ECO:0000259" key="2">
    <source>
        <dbReference type="Pfam" id="PF22980"/>
    </source>
</evidence>
<feature type="region of interest" description="Disordered" evidence="1">
    <location>
        <begin position="55"/>
        <end position="144"/>
    </location>
</feature>
<organism evidence="3 4">
    <name type="scientific">Capronia epimyces CBS 606.96</name>
    <dbReference type="NCBI Taxonomy" id="1182542"/>
    <lineage>
        <taxon>Eukaryota</taxon>
        <taxon>Fungi</taxon>
        <taxon>Dikarya</taxon>
        <taxon>Ascomycota</taxon>
        <taxon>Pezizomycotina</taxon>
        <taxon>Eurotiomycetes</taxon>
        <taxon>Chaetothyriomycetidae</taxon>
        <taxon>Chaetothyriales</taxon>
        <taxon>Herpotrichiellaceae</taxon>
        <taxon>Capronia</taxon>
    </lineage>
</organism>
<keyword evidence="4" id="KW-1185">Reference proteome</keyword>
<accession>W9XIG5</accession>
<evidence type="ECO:0000313" key="4">
    <source>
        <dbReference type="Proteomes" id="UP000019478"/>
    </source>
</evidence>
<name>W9XIG5_9EURO</name>
<dbReference type="Pfam" id="PF22980">
    <property type="entry name" value="Myb_DNA-bind_8"/>
    <property type="match status" value="1"/>
</dbReference>
<dbReference type="AlphaFoldDB" id="W9XIG5"/>
<dbReference type="Proteomes" id="UP000019478">
    <property type="component" value="Unassembled WGS sequence"/>
</dbReference>
<proteinExistence type="predicted"/>
<dbReference type="OrthoDB" id="4121160at2759"/>
<evidence type="ECO:0000313" key="3">
    <source>
        <dbReference type="EMBL" id="EXJ79993.1"/>
    </source>
</evidence>
<dbReference type="RefSeq" id="XP_007736567.1">
    <property type="nucleotide sequence ID" value="XM_007738377.1"/>
</dbReference>
<gene>
    <name evidence="3" type="ORF">A1O3_08279</name>
</gene>
<feature type="domain" description="Myb-like DNA-binding" evidence="2">
    <location>
        <begin position="9"/>
        <end position="56"/>
    </location>
</feature>
<dbReference type="GeneID" id="19172367"/>
<reference evidence="3 4" key="1">
    <citation type="submission" date="2013-03" db="EMBL/GenBank/DDBJ databases">
        <title>The Genome Sequence of Capronia epimyces CBS 606.96.</title>
        <authorList>
            <consortium name="The Broad Institute Genomics Platform"/>
            <person name="Cuomo C."/>
            <person name="de Hoog S."/>
            <person name="Gorbushina A."/>
            <person name="Walker B."/>
            <person name="Young S.K."/>
            <person name="Zeng Q."/>
            <person name="Gargeya S."/>
            <person name="Fitzgerald M."/>
            <person name="Haas B."/>
            <person name="Abouelleil A."/>
            <person name="Allen A.W."/>
            <person name="Alvarado L."/>
            <person name="Arachchi H.M."/>
            <person name="Berlin A.M."/>
            <person name="Chapman S.B."/>
            <person name="Gainer-Dewar J."/>
            <person name="Goldberg J."/>
            <person name="Griggs A."/>
            <person name="Gujja S."/>
            <person name="Hansen M."/>
            <person name="Howarth C."/>
            <person name="Imamovic A."/>
            <person name="Ireland A."/>
            <person name="Larimer J."/>
            <person name="McCowan C."/>
            <person name="Murphy C."/>
            <person name="Pearson M."/>
            <person name="Poon T.W."/>
            <person name="Priest M."/>
            <person name="Roberts A."/>
            <person name="Saif S."/>
            <person name="Shea T."/>
            <person name="Sisk P."/>
            <person name="Sykes S."/>
            <person name="Wortman J."/>
            <person name="Nusbaum C."/>
            <person name="Birren B."/>
        </authorList>
    </citation>
    <scope>NUCLEOTIDE SEQUENCE [LARGE SCALE GENOMIC DNA]</scope>
    <source>
        <strain evidence="3 4">CBS 606.96</strain>
    </source>
</reference>
<dbReference type="InterPro" id="IPR054505">
    <property type="entry name" value="Myb_DNA-bind_8"/>
</dbReference>
<dbReference type="eggNOG" id="ENOG502T7DJ">
    <property type="taxonomic scope" value="Eukaryota"/>
</dbReference>
<sequence length="144" mass="16005">MAPIKTEIDDFKFIMTCIKHSPEKLKPNFEEVAKEIGAKSGNACYHKHWGIMKKWGLTGSRKGPTTDSERGTPSKRRQPISADADEVVNNSSTGEEPPPKKRKRVGAGKKRTGKQEVSSVEDDDSKFVKIEDGMENESLETGEK</sequence>
<comment type="caution">
    <text evidence="3">The sequence shown here is derived from an EMBL/GenBank/DDBJ whole genome shotgun (WGS) entry which is preliminary data.</text>
</comment>
<dbReference type="EMBL" id="AMGY01000007">
    <property type="protein sequence ID" value="EXJ79993.1"/>
    <property type="molecule type" value="Genomic_DNA"/>
</dbReference>
<evidence type="ECO:0000256" key="1">
    <source>
        <dbReference type="SAM" id="MobiDB-lite"/>
    </source>
</evidence>
<feature type="compositionally biased region" description="Basic residues" evidence="1">
    <location>
        <begin position="100"/>
        <end position="112"/>
    </location>
</feature>
<protein>
    <recommendedName>
        <fullName evidence="2">Myb-like DNA-binding domain-containing protein</fullName>
    </recommendedName>
</protein>
<dbReference type="HOGENOM" id="CLU_126104_0_0_1"/>
<feature type="compositionally biased region" description="Acidic residues" evidence="1">
    <location>
        <begin position="133"/>
        <end position="144"/>
    </location>
</feature>